<organism evidence="2 3">
    <name type="scientific">Paracoccus tegillarcae</name>
    <dbReference type="NCBI Taxonomy" id="1529068"/>
    <lineage>
        <taxon>Bacteria</taxon>
        <taxon>Pseudomonadati</taxon>
        <taxon>Pseudomonadota</taxon>
        <taxon>Alphaproteobacteria</taxon>
        <taxon>Rhodobacterales</taxon>
        <taxon>Paracoccaceae</taxon>
        <taxon>Paracoccus</taxon>
    </lineage>
</organism>
<dbReference type="Proteomes" id="UP000233742">
    <property type="component" value="Chromosome"/>
</dbReference>
<evidence type="ECO:0000256" key="1">
    <source>
        <dbReference type="SAM" id="Phobius"/>
    </source>
</evidence>
<reference evidence="2 3" key="1">
    <citation type="submission" date="2017-12" db="EMBL/GenBank/DDBJ databases">
        <authorList>
            <person name="Hurst M.R.H."/>
        </authorList>
    </citation>
    <scope>NUCLEOTIDE SEQUENCE [LARGE SCALE GENOMIC DNA]</scope>
    <source>
        <strain evidence="2 3">BM15</strain>
    </source>
</reference>
<dbReference type="Pfam" id="PF20082">
    <property type="entry name" value="DUF6476"/>
    <property type="match status" value="1"/>
</dbReference>
<evidence type="ECO:0000313" key="3">
    <source>
        <dbReference type="Proteomes" id="UP000233742"/>
    </source>
</evidence>
<feature type="transmembrane region" description="Helical" evidence="1">
    <location>
        <begin position="20"/>
        <end position="41"/>
    </location>
</feature>
<dbReference type="KEGG" id="paro:CUV01_17005"/>
<gene>
    <name evidence="2" type="ORF">CUV01_17005</name>
</gene>
<accession>A0A2K9EIP5</accession>
<keyword evidence="3" id="KW-1185">Reference proteome</keyword>
<keyword evidence="1" id="KW-1133">Transmembrane helix</keyword>
<keyword evidence="1" id="KW-0812">Transmembrane</keyword>
<dbReference type="InterPro" id="IPR045519">
    <property type="entry name" value="DUF6476"/>
</dbReference>
<dbReference type="OrthoDB" id="7872651at2"/>
<name>A0A2K9EIP5_9RHOB</name>
<proteinExistence type="predicted"/>
<sequence length="97" mass="10570">MDQEDRGWTSAAELRWLKMLVTGLSVVMGLGMIAIVALLWIRLSQPMLPDLPTNIVLPDGASVQAVTFARDFIVVVTDAGEVLLYDQSGAMISRVQP</sequence>
<evidence type="ECO:0000313" key="2">
    <source>
        <dbReference type="EMBL" id="AUH34850.1"/>
    </source>
</evidence>
<dbReference type="AlphaFoldDB" id="A0A2K9EIP5"/>
<keyword evidence="1" id="KW-0472">Membrane</keyword>
<dbReference type="RefSeq" id="WP_101461510.1">
    <property type="nucleotide sequence ID" value="NZ_CP025408.1"/>
</dbReference>
<protein>
    <submittedName>
        <fullName evidence="2">Uncharacterized protein</fullName>
    </submittedName>
</protein>
<dbReference type="EMBL" id="CP025408">
    <property type="protein sequence ID" value="AUH34850.1"/>
    <property type="molecule type" value="Genomic_DNA"/>
</dbReference>